<name>A0A0K0FXT5_STRVS</name>
<reference evidence="1" key="1">
    <citation type="submission" date="2014-07" db="EMBL/GenBank/DDBJ databases">
        <authorList>
            <person name="Martin A.A"/>
            <person name="De Silva N."/>
        </authorList>
    </citation>
    <scope>NUCLEOTIDE SEQUENCE</scope>
</reference>
<dbReference type="WBParaSite" id="SVE_1726100.1">
    <property type="protein sequence ID" value="SVE_1726100.1"/>
    <property type="gene ID" value="SVE_1726100"/>
</dbReference>
<dbReference type="AlphaFoldDB" id="A0A0K0FXT5"/>
<proteinExistence type="predicted"/>
<organism evidence="1 2">
    <name type="scientific">Strongyloides venezuelensis</name>
    <name type="common">Threadworm</name>
    <dbReference type="NCBI Taxonomy" id="75913"/>
    <lineage>
        <taxon>Eukaryota</taxon>
        <taxon>Metazoa</taxon>
        <taxon>Ecdysozoa</taxon>
        <taxon>Nematoda</taxon>
        <taxon>Chromadorea</taxon>
        <taxon>Rhabditida</taxon>
        <taxon>Tylenchina</taxon>
        <taxon>Panagrolaimomorpha</taxon>
        <taxon>Strongyloidoidea</taxon>
        <taxon>Strongyloididae</taxon>
        <taxon>Strongyloides</taxon>
    </lineage>
</organism>
<sequence length="71" mass="8521">MVFTFIRAFLNREEVIRKLSNSYPIRMAARVIVRTGFKAIDVLQNSVTGKEIIRRKKIFLETFKEEFNKRR</sequence>
<protein>
    <submittedName>
        <fullName evidence="2">N-glycosylase/DNA lyase</fullName>
    </submittedName>
</protein>
<accession>A0A0K0FXT5</accession>
<evidence type="ECO:0000313" key="2">
    <source>
        <dbReference type="WBParaSite" id="SVE_1726100.1"/>
    </source>
</evidence>
<reference evidence="2" key="2">
    <citation type="submission" date="2015-08" db="UniProtKB">
        <authorList>
            <consortium name="WormBaseParasite"/>
        </authorList>
    </citation>
    <scope>IDENTIFICATION</scope>
</reference>
<evidence type="ECO:0000313" key="1">
    <source>
        <dbReference type="Proteomes" id="UP000035680"/>
    </source>
</evidence>
<keyword evidence="1" id="KW-1185">Reference proteome</keyword>
<dbReference type="Proteomes" id="UP000035680">
    <property type="component" value="Unassembled WGS sequence"/>
</dbReference>